<accession>A0AA88YCW3</accession>
<evidence type="ECO:0000259" key="9">
    <source>
        <dbReference type="PROSITE" id="PS50157"/>
    </source>
</evidence>
<dbReference type="PANTHER" id="PTHR16515">
    <property type="entry name" value="PR DOMAIN ZINC FINGER PROTEIN"/>
    <property type="match status" value="1"/>
</dbReference>
<sequence>MTIREKADVEIDKVSGTVSVCSRHALQHTNQRIVGAVSVLFVLKNHEEVNLVEDDTNQKDEKGRCYGDIDNIKHFSAIPASLSVVELPFGDVMNKIIGTHGISEEGAQFQQGICSLQTLTTGSVIGNDKGNSVSDFDDLKVSDTDVKGIDGNDLESSVSKELMSDLHTDESFSFQGAQHLVEEDYRKNDRDDKGSSISPVTVERKVNIGHRPDPKCFTCNEPLDTYEKVLAHCKLHNLLKTCPICSFEFSGMKNNLKRHCLSHMQRPIYKCPYKSCTSTFGRKDNLRKHLTRHEHKMTNPRLSLLGQKTQPLKPNRRKPLPSYKLPTLVKMPSRIDRSLYFPEDDHESIAGESNQSGLSELYIKEPLSGPLHLEDCDDGTSNCLPMKSADLISSSALSDDAVKECLKDENITIPPLDKANGQSESRFEKKLTIDSVISRISRKATLPNDFAMDSKFQDCIDQNSDPVEHEDGCGIGKISLKSEESKTYIPHSQSQGGVVFPERDADNFSQKYSFENGLNLNMEDVTAADDANRSNSQDTSDDDQSHISSEDVLPDDNSHLIYTTIRKQKDLPLKCKYCSKPMESYVKIMDHVDEHIDLVRHRLTCVVCATEFSSKDCLRRHARNHFGIKFQCSLCSNSYSRNDNLNKHMGDSHGIDVRKKLRLN</sequence>
<evidence type="ECO:0000313" key="11">
    <source>
        <dbReference type="Proteomes" id="UP001186944"/>
    </source>
</evidence>
<evidence type="ECO:0000256" key="7">
    <source>
        <dbReference type="PROSITE-ProRule" id="PRU00042"/>
    </source>
</evidence>
<feature type="domain" description="C2H2-type" evidence="9">
    <location>
        <begin position="269"/>
        <end position="300"/>
    </location>
</feature>
<dbReference type="GO" id="GO:0005634">
    <property type="term" value="C:nucleus"/>
    <property type="evidence" value="ECO:0007669"/>
    <property type="project" value="UniProtKB-SubCell"/>
</dbReference>
<dbReference type="SMART" id="SM00355">
    <property type="entry name" value="ZnF_C2H2"/>
    <property type="match status" value="6"/>
</dbReference>
<keyword evidence="5" id="KW-0862">Zinc</keyword>
<evidence type="ECO:0000256" key="5">
    <source>
        <dbReference type="ARBA" id="ARBA00022833"/>
    </source>
</evidence>
<evidence type="ECO:0000256" key="6">
    <source>
        <dbReference type="ARBA" id="ARBA00023242"/>
    </source>
</evidence>
<dbReference type="PANTHER" id="PTHR16515:SF49">
    <property type="entry name" value="GASTRULA ZINC FINGER PROTEIN XLCGF49.1-LIKE-RELATED"/>
    <property type="match status" value="1"/>
</dbReference>
<comment type="caution">
    <text evidence="10">The sequence shown here is derived from an EMBL/GenBank/DDBJ whole genome shotgun (WGS) entry which is preliminary data.</text>
</comment>
<name>A0AA88YCW3_PINIB</name>
<gene>
    <name evidence="10" type="ORF">FSP39_024576</name>
</gene>
<evidence type="ECO:0000256" key="4">
    <source>
        <dbReference type="ARBA" id="ARBA00022771"/>
    </source>
</evidence>
<feature type="domain" description="C2H2-type" evidence="9">
    <location>
        <begin position="630"/>
        <end position="653"/>
    </location>
</feature>
<keyword evidence="4 7" id="KW-0863">Zinc-finger</keyword>
<evidence type="ECO:0000256" key="3">
    <source>
        <dbReference type="ARBA" id="ARBA00022737"/>
    </source>
</evidence>
<evidence type="ECO:0000256" key="8">
    <source>
        <dbReference type="SAM" id="MobiDB-lite"/>
    </source>
</evidence>
<keyword evidence="3" id="KW-0677">Repeat</keyword>
<evidence type="ECO:0000256" key="2">
    <source>
        <dbReference type="ARBA" id="ARBA00022723"/>
    </source>
</evidence>
<reference evidence="10" key="1">
    <citation type="submission" date="2019-08" db="EMBL/GenBank/DDBJ databases">
        <title>The improved chromosome-level genome for the pearl oyster Pinctada fucata martensii using PacBio sequencing and Hi-C.</title>
        <authorList>
            <person name="Zheng Z."/>
        </authorList>
    </citation>
    <scope>NUCLEOTIDE SEQUENCE</scope>
    <source>
        <strain evidence="10">ZZ-2019</strain>
        <tissue evidence="10">Adductor muscle</tissue>
    </source>
</reference>
<feature type="region of interest" description="Disordered" evidence="8">
    <location>
        <begin position="530"/>
        <end position="554"/>
    </location>
</feature>
<dbReference type="InterPro" id="IPR013087">
    <property type="entry name" value="Znf_C2H2_type"/>
</dbReference>
<keyword evidence="11" id="KW-1185">Reference proteome</keyword>
<dbReference type="PROSITE" id="PS50157">
    <property type="entry name" value="ZINC_FINGER_C2H2_2"/>
    <property type="match status" value="3"/>
</dbReference>
<evidence type="ECO:0000313" key="10">
    <source>
        <dbReference type="EMBL" id="KAK3098949.1"/>
    </source>
</evidence>
<dbReference type="GO" id="GO:0010468">
    <property type="term" value="P:regulation of gene expression"/>
    <property type="evidence" value="ECO:0007669"/>
    <property type="project" value="TreeGrafter"/>
</dbReference>
<feature type="domain" description="C2H2-type" evidence="9">
    <location>
        <begin position="603"/>
        <end position="630"/>
    </location>
</feature>
<dbReference type="SUPFAM" id="SSF57667">
    <property type="entry name" value="beta-beta-alpha zinc fingers"/>
    <property type="match status" value="2"/>
</dbReference>
<protein>
    <recommendedName>
        <fullName evidence="9">C2H2-type domain-containing protein</fullName>
    </recommendedName>
</protein>
<keyword evidence="6" id="KW-0539">Nucleus</keyword>
<dbReference type="PROSITE" id="PS00028">
    <property type="entry name" value="ZINC_FINGER_C2H2_1"/>
    <property type="match status" value="3"/>
</dbReference>
<comment type="subcellular location">
    <subcellularLocation>
        <location evidence="1">Nucleus</location>
    </subcellularLocation>
</comment>
<dbReference type="Pfam" id="PF00096">
    <property type="entry name" value="zf-C2H2"/>
    <property type="match status" value="1"/>
</dbReference>
<dbReference type="EMBL" id="VSWD01000007">
    <property type="protein sequence ID" value="KAK3098949.1"/>
    <property type="molecule type" value="Genomic_DNA"/>
</dbReference>
<dbReference type="Gene3D" id="3.30.160.60">
    <property type="entry name" value="Classic Zinc Finger"/>
    <property type="match status" value="2"/>
</dbReference>
<dbReference type="Proteomes" id="UP001186944">
    <property type="component" value="Unassembled WGS sequence"/>
</dbReference>
<keyword evidence="2" id="KW-0479">Metal-binding</keyword>
<dbReference type="GO" id="GO:0008270">
    <property type="term" value="F:zinc ion binding"/>
    <property type="evidence" value="ECO:0007669"/>
    <property type="project" value="UniProtKB-KW"/>
</dbReference>
<dbReference type="InterPro" id="IPR050331">
    <property type="entry name" value="Zinc_finger"/>
</dbReference>
<organism evidence="10 11">
    <name type="scientific">Pinctada imbricata</name>
    <name type="common">Atlantic pearl-oyster</name>
    <name type="synonym">Pinctada martensii</name>
    <dbReference type="NCBI Taxonomy" id="66713"/>
    <lineage>
        <taxon>Eukaryota</taxon>
        <taxon>Metazoa</taxon>
        <taxon>Spiralia</taxon>
        <taxon>Lophotrochozoa</taxon>
        <taxon>Mollusca</taxon>
        <taxon>Bivalvia</taxon>
        <taxon>Autobranchia</taxon>
        <taxon>Pteriomorphia</taxon>
        <taxon>Pterioida</taxon>
        <taxon>Pterioidea</taxon>
        <taxon>Pteriidae</taxon>
        <taxon>Pinctada</taxon>
    </lineage>
</organism>
<dbReference type="InterPro" id="IPR036236">
    <property type="entry name" value="Znf_C2H2_sf"/>
</dbReference>
<proteinExistence type="predicted"/>
<evidence type="ECO:0000256" key="1">
    <source>
        <dbReference type="ARBA" id="ARBA00004123"/>
    </source>
</evidence>
<dbReference type="AlphaFoldDB" id="A0AA88YCW3"/>